<evidence type="ECO:0000313" key="9">
    <source>
        <dbReference type="EMBL" id="PAS94425.1"/>
    </source>
</evidence>
<dbReference type="Pfam" id="PF00015">
    <property type="entry name" value="MCPsignal"/>
    <property type="match status" value="1"/>
</dbReference>
<feature type="transmembrane region" description="Helical" evidence="5">
    <location>
        <begin position="325"/>
        <end position="347"/>
    </location>
</feature>
<dbReference type="AlphaFoldDB" id="A0A272EWE5"/>
<evidence type="ECO:0000259" key="6">
    <source>
        <dbReference type="PROSITE" id="PS50111"/>
    </source>
</evidence>
<reference evidence="8 11" key="1">
    <citation type="submission" date="2016-08" db="EMBL/GenBank/DDBJ databases">
        <title>Candidatus Dactylopiibacterium carminicum genome sequence.</title>
        <authorList>
            <person name="Ramirez-Puebla S.T."/>
            <person name="Ormeno-Orrillo E."/>
            <person name="Vera-Ponce De Leon A."/>
            <person name="Luis L."/>
            <person name="Sanchez-Flores A."/>
            <person name="Monica R."/>
            <person name="Martinez-Romero E."/>
        </authorList>
    </citation>
    <scope>NUCLEOTIDE SEQUENCE [LARGE SCALE GENOMIC DNA]</scope>
    <source>
        <strain evidence="8">END1</strain>
    </source>
</reference>
<dbReference type="EMBL" id="MDUX01000011">
    <property type="protein sequence ID" value="KAF7599992.1"/>
    <property type="molecule type" value="Genomic_DNA"/>
</dbReference>
<reference evidence="9 10" key="2">
    <citation type="submission" date="2017-07" db="EMBL/GenBank/DDBJ databases">
        <title>Candidatus Dactylopiibacterium carminicum, a nitrogen-fixing symbiont of the cochineal insect Dactylopius coccus and Dactylopius opuntiae (Hemiptera: Coccoidea: Dactylopiidae).</title>
        <authorList>
            <person name="Vera A."/>
        </authorList>
    </citation>
    <scope>NUCLEOTIDE SEQUENCE [LARGE SCALE GENOMIC DNA]</scope>
    <source>
        <strain evidence="9 10">NFDCM</strain>
    </source>
</reference>
<comment type="similarity">
    <text evidence="3">Belongs to the methyl-accepting chemotaxis (MCP) protein family.</text>
</comment>
<dbReference type="Proteomes" id="UP000216107">
    <property type="component" value="Unassembled WGS sequence"/>
</dbReference>
<name>A0A272EWE5_9RHOO</name>
<evidence type="ECO:0000313" key="10">
    <source>
        <dbReference type="Proteomes" id="UP000216107"/>
    </source>
</evidence>
<evidence type="ECO:0000256" key="3">
    <source>
        <dbReference type="ARBA" id="ARBA00029447"/>
    </source>
</evidence>
<feature type="transmembrane region" description="Helical" evidence="5">
    <location>
        <begin position="30"/>
        <end position="49"/>
    </location>
</feature>
<keyword evidence="5" id="KW-0472">Membrane</keyword>
<dbReference type="SMART" id="SM00304">
    <property type="entry name" value="HAMP"/>
    <property type="match status" value="1"/>
</dbReference>
<dbReference type="CDD" id="cd06225">
    <property type="entry name" value="HAMP"/>
    <property type="match status" value="1"/>
</dbReference>
<evidence type="ECO:0000256" key="4">
    <source>
        <dbReference type="PROSITE-ProRule" id="PRU00284"/>
    </source>
</evidence>
<evidence type="ECO:0000259" key="7">
    <source>
        <dbReference type="PROSITE" id="PS50885"/>
    </source>
</evidence>
<comment type="caution">
    <text evidence="9">The sequence shown here is derived from an EMBL/GenBank/DDBJ whole genome shotgun (WGS) entry which is preliminary data.</text>
</comment>
<sequence>MKQLLSILLAPAIVLLRRLRYPAKFSLVGLLVLCSVGYFMITLVMELRGELHTVELERRGLRAQALASTAFHQAQLYAGLAFAAHGDEKYKAATAESAAAVDAAHAEMTKFLEGSGKELGLTTTWTPVLTAWQQYRDGLAGLDRMSLPSAHHAWFASYHTFMHELADASALARDPDPRGAYLAEAVLRGLPGISEQLAEMRAAGTLVLGVPGYSREWRRMTAMIDAIENQTAQLEDTLARAAHGHDGLGQDLREAVASLRQRNGEFVELTRTGLLSGLPATDTEAFLTASATALNDFDRLARTGITDEFSSLIGTRSFWLGARFWALNLIALAMALVLAYCGVAVFLSIRESVSRLAEGTRRVGQGELSHRIEIVAKDELGTVAERFNAMSASLEGVIHQLEATTTRLGEATTELSQSAESIARDSARQSEAATTMAATVEQVTVGINEIARYATEAEQMASASQKASTEGERLASRTEQEIERISDAVQQSSTVIDELVANSERISAIVSTIKDIAEQTNLLALNAAIEAARAGETGRGFAVVADEVRKLAERTSRATVEIADMIQTLQAGTEQAVGAMQQGVVRVSEGVGLTREAGTSMRKIQTASSQVVQLVADISLALREQGATSNEIAANVERVATMADDNNAAASESRTITRSLDTLAAQLAGHIRNLRAGAGS</sequence>
<gene>
    <name evidence="8" type="ORF">BGI27_05250</name>
    <name evidence="9" type="ORF">CGU29_03690</name>
</gene>
<dbReference type="PROSITE" id="PS50111">
    <property type="entry name" value="CHEMOTAXIS_TRANSDUC_2"/>
    <property type="match status" value="1"/>
</dbReference>
<organism evidence="9 10">
    <name type="scientific">Candidatus Dactylopiibacterium carminicum</name>
    <dbReference type="NCBI Taxonomy" id="857335"/>
    <lineage>
        <taxon>Bacteria</taxon>
        <taxon>Pseudomonadati</taxon>
        <taxon>Pseudomonadota</taxon>
        <taxon>Betaproteobacteria</taxon>
        <taxon>Rhodocyclales</taxon>
        <taxon>Rhodocyclaceae</taxon>
        <taxon>Candidatus Dactylopiibacterium</taxon>
    </lineage>
</organism>
<dbReference type="InterPro" id="IPR003660">
    <property type="entry name" value="HAMP_dom"/>
</dbReference>
<dbReference type="InterPro" id="IPR004089">
    <property type="entry name" value="MCPsignal_dom"/>
</dbReference>
<dbReference type="Pfam" id="PF00672">
    <property type="entry name" value="HAMP"/>
    <property type="match status" value="1"/>
</dbReference>
<dbReference type="PANTHER" id="PTHR32089:SF112">
    <property type="entry name" value="LYSOZYME-LIKE PROTEIN-RELATED"/>
    <property type="match status" value="1"/>
</dbReference>
<dbReference type="Gene3D" id="1.10.287.950">
    <property type="entry name" value="Methyl-accepting chemotaxis protein"/>
    <property type="match status" value="1"/>
</dbReference>
<dbReference type="GO" id="GO:0007165">
    <property type="term" value="P:signal transduction"/>
    <property type="evidence" value="ECO:0007669"/>
    <property type="project" value="UniProtKB-KW"/>
</dbReference>
<proteinExistence type="inferred from homology"/>
<protein>
    <submittedName>
        <fullName evidence="8">Methyl-accepting chemotaxis protein</fullName>
    </submittedName>
</protein>
<comment type="subcellular location">
    <subcellularLocation>
        <location evidence="1">Membrane</location>
    </subcellularLocation>
</comment>
<keyword evidence="11" id="KW-1185">Reference proteome</keyword>
<dbReference type="PANTHER" id="PTHR32089">
    <property type="entry name" value="METHYL-ACCEPTING CHEMOTAXIS PROTEIN MCPB"/>
    <property type="match status" value="1"/>
</dbReference>
<keyword evidence="5" id="KW-0812">Transmembrane</keyword>
<evidence type="ECO:0000256" key="1">
    <source>
        <dbReference type="ARBA" id="ARBA00004370"/>
    </source>
</evidence>
<dbReference type="Proteomes" id="UP000623509">
    <property type="component" value="Unassembled WGS sequence"/>
</dbReference>
<dbReference type="RefSeq" id="WP_095523854.1">
    <property type="nucleotide sequence ID" value="NZ_MDUX01000011.1"/>
</dbReference>
<accession>A0A272EWE5</accession>
<evidence type="ECO:0000256" key="5">
    <source>
        <dbReference type="SAM" id="Phobius"/>
    </source>
</evidence>
<dbReference type="EMBL" id="NMRN01000007">
    <property type="protein sequence ID" value="PAS94425.1"/>
    <property type="molecule type" value="Genomic_DNA"/>
</dbReference>
<dbReference type="PROSITE" id="PS50885">
    <property type="entry name" value="HAMP"/>
    <property type="match status" value="1"/>
</dbReference>
<keyword evidence="5" id="KW-1133">Transmembrane helix</keyword>
<dbReference type="SUPFAM" id="SSF58104">
    <property type="entry name" value="Methyl-accepting chemotaxis protein (MCP) signaling domain"/>
    <property type="match status" value="1"/>
</dbReference>
<dbReference type="FunFam" id="1.10.287.950:FF:000001">
    <property type="entry name" value="Methyl-accepting chemotaxis sensory transducer"/>
    <property type="match status" value="1"/>
</dbReference>
<keyword evidence="2 4" id="KW-0807">Transducer</keyword>
<evidence type="ECO:0000256" key="2">
    <source>
        <dbReference type="ARBA" id="ARBA00023224"/>
    </source>
</evidence>
<feature type="domain" description="HAMP" evidence="7">
    <location>
        <begin position="347"/>
        <end position="399"/>
    </location>
</feature>
<dbReference type="SMART" id="SM00283">
    <property type="entry name" value="MA"/>
    <property type="match status" value="1"/>
</dbReference>
<dbReference type="CDD" id="cd11386">
    <property type="entry name" value="MCP_signal"/>
    <property type="match status" value="1"/>
</dbReference>
<evidence type="ECO:0000313" key="11">
    <source>
        <dbReference type="Proteomes" id="UP000623509"/>
    </source>
</evidence>
<evidence type="ECO:0000313" key="8">
    <source>
        <dbReference type="EMBL" id="KAF7599992.1"/>
    </source>
</evidence>
<dbReference type="GO" id="GO:0006935">
    <property type="term" value="P:chemotaxis"/>
    <property type="evidence" value="ECO:0007669"/>
    <property type="project" value="UniProtKB-ARBA"/>
</dbReference>
<feature type="domain" description="Methyl-accepting transducer" evidence="6">
    <location>
        <begin position="404"/>
        <end position="640"/>
    </location>
</feature>
<dbReference type="GO" id="GO:0016020">
    <property type="term" value="C:membrane"/>
    <property type="evidence" value="ECO:0007669"/>
    <property type="project" value="UniProtKB-SubCell"/>
</dbReference>